<comment type="caution">
    <text evidence="7">The sequence shown here is derived from an EMBL/GenBank/DDBJ whole genome shotgun (WGS) entry which is preliminary data.</text>
</comment>
<dbReference type="InterPro" id="IPR032466">
    <property type="entry name" value="Metal_Hydrolase"/>
</dbReference>
<name>A0ABS9UG50_9BACL</name>
<evidence type="ECO:0000313" key="8">
    <source>
        <dbReference type="Proteomes" id="UP001316087"/>
    </source>
</evidence>
<dbReference type="SUPFAM" id="SSF51556">
    <property type="entry name" value="Metallo-dependent hydrolases"/>
    <property type="match status" value="1"/>
</dbReference>
<reference evidence="7 8" key="1">
    <citation type="submission" date="2022-03" db="EMBL/GenBank/DDBJ databases">
        <authorList>
            <person name="Jo J.-H."/>
            <person name="Im W.-T."/>
        </authorList>
    </citation>
    <scope>NUCLEOTIDE SEQUENCE [LARGE SCALE GENOMIC DNA]</scope>
    <source>
        <strain evidence="7 8">MA9</strain>
    </source>
</reference>
<gene>
    <name evidence="7" type="primary">nagA</name>
    <name evidence="7" type="ORF">LZ480_13690</name>
</gene>
<sequence>MDKITYITHANIVMEDRVLTNGFLQITDKKITIIDSMGNFPLLAGSEEIIDCQQQGYIIPGMIDIHVHGAVGYDFMDGDIESYEKIAKYLASEGVTAFLATTMTCPMVEIEAAIDALALYKKEQSESVPEMIGIHLEGPFINRSKKGAQPEEAILKPDATQFNNLYEKSNQDIKLVTFAPEEDINFEFLQTLTNKNVIASIGHSDADYDMTNRAIKAGVTHATHLFNGMRGIHHRDPGVVGAVLLDEEVYVEIIPDNIHFHKDLLVMVHKLKGLSRMLVITDGIRAKGMPDGIYTLGGEEVEVFDNHCIQRKTGSLAGSVLNMNEARQNVEKWLHLSMIEQTHLVSLNQATHLGIADQKGSLAVGKDADIVWLNADGEIEKTFCLGNIAFEKV</sequence>
<feature type="domain" description="Amidohydrolase-related" evidence="6">
    <location>
        <begin position="57"/>
        <end position="388"/>
    </location>
</feature>
<proteinExistence type="inferred from homology"/>
<dbReference type="RefSeq" id="WP_241370090.1">
    <property type="nucleotide sequence ID" value="NZ_JAKZFC010000005.1"/>
</dbReference>
<dbReference type="PANTHER" id="PTHR11113">
    <property type="entry name" value="N-ACETYLGLUCOSAMINE-6-PHOSPHATE DEACETYLASE"/>
    <property type="match status" value="1"/>
</dbReference>
<dbReference type="PANTHER" id="PTHR11113:SF14">
    <property type="entry name" value="N-ACETYLGLUCOSAMINE-6-PHOSPHATE DEACETYLASE"/>
    <property type="match status" value="1"/>
</dbReference>
<evidence type="ECO:0000259" key="6">
    <source>
        <dbReference type="Pfam" id="PF01979"/>
    </source>
</evidence>
<dbReference type="Gene3D" id="3.20.20.140">
    <property type="entry name" value="Metal-dependent hydrolases"/>
    <property type="match status" value="1"/>
</dbReference>
<evidence type="ECO:0000256" key="1">
    <source>
        <dbReference type="ARBA" id="ARBA00010716"/>
    </source>
</evidence>
<dbReference type="EMBL" id="JAKZFC010000005">
    <property type="protein sequence ID" value="MCH7322928.1"/>
    <property type="molecule type" value="Genomic_DNA"/>
</dbReference>
<keyword evidence="3 5" id="KW-0378">Hydrolase</keyword>
<dbReference type="Gene3D" id="2.30.40.10">
    <property type="entry name" value="Urease, subunit C, domain 1"/>
    <property type="match status" value="1"/>
</dbReference>
<comment type="similarity">
    <text evidence="1 5">Belongs to the metallo-dependent hydrolases superfamily. NagA family.</text>
</comment>
<dbReference type="InterPro" id="IPR011059">
    <property type="entry name" value="Metal-dep_hydrolase_composite"/>
</dbReference>
<keyword evidence="2" id="KW-0479">Metal-binding</keyword>
<dbReference type="PIRSF" id="PIRSF038994">
    <property type="entry name" value="NagA"/>
    <property type="match status" value="1"/>
</dbReference>
<dbReference type="Proteomes" id="UP001316087">
    <property type="component" value="Unassembled WGS sequence"/>
</dbReference>
<dbReference type="EC" id="3.5.1.25" evidence="7"/>
<keyword evidence="4 5" id="KW-0119">Carbohydrate metabolism</keyword>
<dbReference type="InterPro" id="IPR003764">
    <property type="entry name" value="GlcNAc_6-P_deAcase"/>
</dbReference>
<evidence type="ECO:0000256" key="4">
    <source>
        <dbReference type="ARBA" id="ARBA00023277"/>
    </source>
</evidence>
<dbReference type="CDD" id="cd00854">
    <property type="entry name" value="NagA"/>
    <property type="match status" value="1"/>
</dbReference>
<dbReference type="GO" id="GO:0008448">
    <property type="term" value="F:N-acetylglucosamine-6-phosphate deacetylase activity"/>
    <property type="evidence" value="ECO:0007669"/>
    <property type="project" value="UniProtKB-EC"/>
</dbReference>
<dbReference type="NCBIfam" id="TIGR00221">
    <property type="entry name" value="nagA"/>
    <property type="match status" value="1"/>
</dbReference>
<accession>A0ABS9UG50</accession>
<evidence type="ECO:0000256" key="2">
    <source>
        <dbReference type="ARBA" id="ARBA00022723"/>
    </source>
</evidence>
<evidence type="ECO:0000256" key="5">
    <source>
        <dbReference type="PIRNR" id="PIRNR038994"/>
    </source>
</evidence>
<dbReference type="Pfam" id="PF01979">
    <property type="entry name" value="Amidohydro_1"/>
    <property type="match status" value="1"/>
</dbReference>
<protein>
    <submittedName>
        <fullName evidence="7">N-acetylglucosamine-6-phosphate deacetylase</fullName>
        <ecNumber evidence="7">3.5.1.25</ecNumber>
    </submittedName>
</protein>
<keyword evidence="8" id="KW-1185">Reference proteome</keyword>
<evidence type="ECO:0000313" key="7">
    <source>
        <dbReference type="EMBL" id="MCH7322928.1"/>
    </source>
</evidence>
<dbReference type="SUPFAM" id="SSF51338">
    <property type="entry name" value="Composite domain of metallo-dependent hydrolases"/>
    <property type="match status" value="1"/>
</dbReference>
<dbReference type="InterPro" id="IPR006680">
    <property type="entry name" value="Amidohydro-rel"/>
</dbReference>
<evidence type="ECO:0000256" key="3">
    <source>
        <dbReference type="ARBA" id="ARBA00022801"/>
    </source>
</evidence>
<organism evidence="7 8">
    <name type="scientific">Solibacillus palustris</name>
    <dbReference type="NCBI Taxonomy" id="2908203"/>
    <lineage>
        <taxon>Bacteria</taxon>
        <taxon>Bacillati</taxon>
        <taxon>Bacillota</taxon>
        <taxon>Bacilli</taxon>
        <taxon>Bacillales</taxon>
        <taxon>Caryophanaceae</taxon>
        <taxon>Solibacillus</taxon>
    </lineage>
</organism>